<evidence type="ECO:0000313" key="1">
    <source>
        <dbReference type="EnsemblPlants" id="PGSC0003DMT400085806"/>
    </source>
</evidence>
<sequence length="106" mass="11829">MENNGRRKLSPTTCECINNKPFIEEISNDDDLLEKETDPNVVILEKESDHDVVIIAEEEEKSDPDVVIIVKADPMLNSTDAVVSSTISMCRKTDISKDLPDTTSYS</sequence>
<dbReference type="EnsemblPlants" id="PGSC0003DMT400085806">
    <property type="protein sequence ID" value="PGSC0003DMT400085806"/>
    <property type="gene ID" value="PGSC0003DMG400035377"/>
</dbReference>
<dbReference type="Proteomes" id="UP000011115">
    <property type="component" value="Unassembled WGS sequence"/>
</dbReference>
<dbReference type="PaxDb" id="4113-PGSC0003DMT400085806"/>
<evidence type="ECO:0000313" key="2">
    <source>
        <dbReference type="Proteomes" id="UP000011115"/>
    </source>
</evidence>
<reference evidence="1" key="2">
    <citation type="submission" date="2015-06" db="UniProtKB">
        <authorList>
            <consortium name="EnsemblPlants"/>
        </authorList>
    </citation>
    <scope>IDENTIFICATION</scope>
    <source>
        <strain evidence="1">DM1-3 516 R44</strain>
    </source>
</reference>
<protein>
    <submittedName>
        <fullName evidence="1">Uncharacterized protein</fullName>
    </submittedName>
</protein>
<dbReference type="Gramene" id="PGSC0003DMT400085806">
    <property type="protein sequence ID" value="PGSC0003DMT400085806"/>
    <property type="gene ID" value="PGSC0003DMG400035377"/>
</dbReference>
<proteinExistence type="predicted"/>
<accession>M1DAB2</accession>
<organism evidence="1 2">
    <name type="scientific">Solanum tuberosum</name>
    <name type="common">Potato</name>
    <dbReference type="NCBI Taxonomy" id="4113"/>
    <lineage>
        <taxon>Eukaryota</taxon>
        <taxon>Viridiplantae</taxon>
        <taxon>Streptophyta</taxon>
        <taxon>Embryophyta</taxon>
        <taxon>Tracheophyta</taxon>
        <taxon>Spermatophyta</taxon>
        <taxon>Magnoliopsida</taxon>
        <taxon>eudicotyledons</taxon>
        <taxon>Gunneridae</taxon>
        <taxon>Pentapetalae</taxon>
        <taxon>asterids</taxon>
        <taxon>lamiids</taxon>
        <taxon>Solanales</taxon>
        <taxon>Solanaceae</taxon>
        <taxon>Solanoideae</taxon>
        <taxon>Solaneae</taxon>
        <taxon>Solanum</taxon>
    </lineage>
</organism>
<dbReference type="InParanoid" id="M1DAB2"/>
<dbReference type="AlphaFoldDB" id="M1DAB2"/>
<dbReference type="HOGENOM" id="CLU_157574_0_0_1"/>
<name>M1DAB2_SOLTU</name>
<reference evidence="2" key="1">
    <citation type="journal article" date="2011" name="Nature">
        <title>Genome sequence and analysis of the tuber crop potato.</title>
        <authorList>
            <consortium name="The Potato Genome Sequencing Consortium"/>
        </authorList>
    </citation>
    <scope>NUCLEOTIDE SEQUENCE [LARGE SCALE GENOMIC DNA]</scope>
    <source>
        <strain evidence="2">cv. DM1-3 516 R44</strain>
    </source>
</reference>
<keyword evidence="2" id="KW-1185">Reference proteome</keyword>